<sequence>MTEFSGGMAKLLQFINDKKQYTTKAQTDVMQEKVLVLFFVDEDSYITENNIVKSVELRIIKMCFQWKYSTLKGKTGKVAYTVPIVFKLNRQQIRAESRYKL</sequence>
<protein>
    <recommendedName>
        <fullName evidence="3">TonB C-terminal domain-containing protein</fullName>
    </recommendedName>
</protein>
<dbReference type="SUPFAM" id="SSF74653">
    <property type="entry name" value="TolA/TonB C-terminal domain"/>
    <property type="match status" value="1"/>
</dbReference>
<name>A0AAW6FBH3_PARDI</name>
<dbReference type="RefSeq" id="WP_272061644.1">
    <property type="nucleotide sequence ID" value="NZ_JAQMPX010000136.1"/>
</dbReference>
<reference evidence="1" key="1">
    <citation type="submission" date="2023-01" db="EMBL/GenBank/DDBJ databases">
        <title>Human gut microbiome strain richness.</title>
        <authorList>
            <person name="Chen-Liaw A."/>
        </authorList>
    </citation>
    <scope>NUCLEOTIDE SEQUENCE</scope>
    <source>
        <strain evidence="1">D35st1_E5_D35t1_190705</strain>
    </source>
</reference>
<accession>A0AAW6FBH3</accession>
<evidence type="ECO:0000313" key="2">
    <source>
        <dbReference type="Proteomes" id="UP001211522"/>
    </source>
</evidence>
<evidence type="ECO:0000313" key="1">
    <source>
        <dbReference type="EMBL" id="MDB9140521.1"/>
    </source>
</evidence>
<gene>
    <name evidence="1" type="ORF">PN612_18695</name>
</gene>
<dbReference type="EMBL" id="JAQMPX010000136">
    <property type="protein sequence ID" value="MDB9140521.1"/>
    <property type="molecule type" value="Genomic_DNA"/>
</dbReference>
<organism evidence="1 2">
    <name type="scientific">Parabacteroides distasonis</name>
    <dbReference type="NCBI Taxonomy" id="823"/>
    <lineage>
        <taxon>Bacteria</taxon>
        <taxon>Pseudomonadati</taxon>
        <taxon>Bacteroidota</taxon>
        <taxon>Bacteroidia</taxon>
        <taxon>Bacteroidales</taxon>
        <taxon>Tannerellaceae</taxon>
        <taxon>Parabacteroides</taxon>
    </lineage>
</organism>
<dbReference type="Gene3D" id="3.30.1150.10">
    <property type="match status" value="1"/>
</dbReference>
<evidence type="ECO:0008006" key="3">
    <source>
        <dbReference type="Google" id="ProtNLM"/>
    </source>
</evidence>
<dbReference type="AlphaFoldDB" id="A0AAW6FBH3"/>
<proteinExistence type="predicted"/>
<dbReference type="Proteomes" id="UP001211522">
    <property type="component" value="Unassembled WGS sequence"/>
</dbReference>
<comment type="caution">
    <text evidence="1">The sequence shown here is derived from an EMBL/GenBank/DDBJ whole genome shotgun (WGS) entry which is preliminary data.</text>
</comment>